<name>A0A146FEH1_ASPKA</name>
<dbReference type="EMBL" id="BCWF01000018">
    <property type="protein sequence ID" value="GAT24450.1"/>
    <property type="molecule type" value="Genomic_DNA"/>
</dbReference>
<accession>A0A146FEH1</accession>
<feature type="region of interest" description="Disordered" evidence="1">
    <location>
        <begin position="1"/>
        <end position="22"/>
    </location>
</feature>
<dbReference type="Proteomes" id="UP000075230">
    <property type="component" value="Unassembled WGS sequence"/>
</dbReference>
<protein>
    <submittedName>
        <fullName evidence="2">Exo-inulinase</fullName>
    </submittedName>
</protein>
<proteinExistence type="predicted"/>
<sequence>MALKVKQAKRNPVVPEPGSPYSTSQCTFAADLLHNFDFE</sequence>
<reference evidence="2 3" key="1">
    <citation type="journal article" date="2016" name="DNA Res.">
        <title>Genome sequence of Aspergillus luchuensis NBRC 4314.</title>
        <authorList>
            <person name="Yamada O."/>
            <person name="Machida M."/>
            <person name="Hosoyama A."/>
            <person name="Goto M."/>
            <person name="Takahashi T."/>
            <person name="Futagami T."/>
            <person name="Yamagata Y."/>
            <person name="Takeuchi M."/>
            <person name="Kobayashi T."/>
            <person name="Koike H."/>
            <person name="Abe K."/>
            <person name="Asai K."/>
            <person name="Arita M."/>
            <person name="Fujita N."/>
            <person name="Fukuda K."/>
            <person name="Higa K."/>
            <person name="Horikawa H."/>
            <person name="Ishikawa T."/>
            <person name="Jinno K."/>
            <person name="Kato Y."/>
            <person name="Kirimura K."/>
            <person name="Mizutani O."/>
            <person name="Nakasone K."/>
            <person name="Sano M."/>
            <person name="Shiraishi Y."/>
            <person name="Tsukahara M."/>
            <person name="Gomi K."/>
        </authorList>
    </citation>
    <scope>NUCLEOTIDE SEQUENCE [LARGE SCALE GENOMIC DNA]</scope>
    <source>
        <strain evidence="2 3">RIB 2604</strain>
    </source>
</reference>
<evidence type="ECO:0000313" key="2">
    <source>
        <dbReference type="EMBL" id="GAT24450.1"/>
    </source>
</evidence>
<gene>
    <name evidence="2" type="ORF">RIB2604_01802770</name>
</gene>
<evidence type="ECO:0000256" key="1">
    <source>
        <dbReference type="SAM" id="MobiDB-lite"/>
    </source>
</evidence>
<dbReference type="AlphaFoldDB" id="A0A146FEH1"/>
<reference evidence="3" key="2">
    <citation type="submission" date="2016-02" db="EMBL/GenBank/DDBJ databases">
        <title>Genome sequencing of Aspergillus luchuensis NBRC 4314.</title>
        <authorList>
            <person name="Yamada O."/>
        </authorList>
    </citation>
    <scope>NUCLEOTIDE SEQUENCE [LARGE SCALE GENOMIC DNA]</scope>
    <source>
        <strain evidence="3">RIB 2604</strain>
    </source>
</reference>
<evidence type="ECO:0000313" key="3">
    <source>
        <dbReference type="Proteomes" id="UP000075230"/>
    </source>
</evidence>
<organism evidence="2 3">
    <name type="scientific">Aspergillus kawachii</name>
    <name type="common">White koji mold</name>
    <name type="synonym">Aspergillus awamori var. kawachi</name>
    <dbReference type="NCBI Taxonomy" id="1069201"/>
    <lineage>
        <taxon>Eukaryota</taxon>
        <taxon>Fungi</taxon>
        <taxon>Dikarya</taxon>
        <taxon>Ascomycota</taxon>
        <taxon>Pezizomycotina</taxon>
        <taxon>Eurotiomycetes</taxon>
        <taxon>Eurotiomycetidae</taxon>
        <taxon>Eurotiales</taxon>
        <taxon>Aspergillaceae</taxon>
        <taxon>Aspergillus</taxon>
        <taxon>Aspergillus subgen. Circumdati</taxon>
    </lineage>
</organism>
<comment type="caution">
    <text evidence="2">The sequence shown here is derived from an EMBL/GenBank/DDBJ whole genome shotgun (WGS) entry which is preliminary data.</text>
</comment>